<dbReference type="RefSeq" id="WP_208860325.1">
    <property type="nucleotide sequence ID" value="NZ_FOSK01000006.1"/>
</dbReference>
<protein>
    <submittedName>
        <fullName evidence="1">Uncharacterized protein</fullName>
    </submittedName>
</protein>
<proteinExistence type="predicted"/>
<accession>A0A1I4AE58</accession>
<evidence type="ECO:0000313" key="2">
    <source>
        <dbReference type="Proteomes" id="UP000199598"/>
    </source>
</evidence>
<sequence>MAYVMNQACNPQALAEQEFATPTGLLDYAITTTLNSCIGVAVRVGNRFMVAHLVMYGQQIPYVSPANLQIFNPADADTVFAYIDSLRLQENSANFDEAILFGATDEWRNTGGALTNGYNRLRDLIRQRNNNQAPVSNDTGDGKHIIRIQGGNLNIRNIG</sequence>
<evidence type="ECO:0000313" key="1">
    <source>
        <dbReference type="EMBL" id="SFK54231.1"/>
    </source>
</evidence>
<comment type="caution">
    <text evidence="1">The sequence shown here is derived from an EMBL/GenBank/DDBJ whole genome shotgun (WGS) entry which is preliminary data.</text>
</comment>
<gene>
    <name evidence="1" type="ORF">SAMN04488518_106138</name>
</gene>
<keyword evidence="2" id="KW-1185">Reference proteome</keyword>
<dbReference type="Proteomes" id="UP000199598">
    <property type="component" value="Unassembled WGS sequence"/>
</dbReference>
<organism evidence="1 2">
    <name type="scientific">Pseudovibrio ascidiaceicola</name>
    <dbReference type="NCBI Taxonomy" id="285279"/>
    <lineage>
        <taxon>Bacteria</taxon>
        <taxon>Pseudomonadati</taxon>
        <taxon>Pseudomonadota</taxon>
        <taxon>Alphaproteobacteria</taxon>
        <taxon>Hyphomicrobiales</taxon>
        <taxon>Stappiaceae</taxon>
        <taxon>Pseudovibrio</taxon>
    </lineage>
</organism>
<reference evidence="1 2" key="1">
    <citation type="submission" date="2016-10" db="EMBL/GenBank/DDBJ databases">
        <authorList>
            <person name="Varghese N."/>
            <person name="Submissions S."/>
        </authorList>
    </citation>
    <scope>NUCLEOTIDE SEQUENCE [LARGE SCALE GENOMIC DNA]</scope>
    <source>
        <strain evidence="1 2">DSM 16392</strain>
    </source>
</reference>
<name>A0A1I4AE58_9HYPH</name>
<dbReference type="EMBL" id="FOSK01000006">
    <property type="protein sequence ID" value="SFK54231.1"/>
    <property type="molecule type" value="Genomic_DNA"/>
</dbReference>